<dbReference type="STRING" id="287986.DV20_12945"/>
<keyword evidence="3" id="KW-1185">Reference proteome</keyword>
<feature type="transmembrane region" description="Helical" evidence="1">
    <location>
        <begin position="52"/>
        <end position="72"/>
    </location>
</feature>
<feature type="transmembrane region" description="Helical" evidence="1">
    <location>
        <begin position="79"/>
        <end position="101"/>
    </location>
</feature>
<evidence type="ECO:0000256" key="1">
    <source>
        <dbReference type="SAM" id="Phobius"/>
    </source>
</evidence>
<reference evidence="2 3" key="1">
    <citation type="submission" date="2014-05" db="EMBL/GenBank/DDBJ databases">
        <title>Draft genome sequence of Amycolatopsis rifamycinica DSM 46095.</title>
        <authorList>
            <person name="Lal R."/>
            <person name="Saxena A."/>
            <person name="Kumari R."/>
            <person name="Mukherjee U."/>
            <person name="Singh P."/>
            <person name="Sangwan N."/>
            <person name="Mahato N.K."/>
        </authorList>
    </citation>
    <scope>NUCLEOTIDE SEQUENCE [LARGE SCALE GENOMIC DNA]</scope>
    <source>
        <strain evidence="2 3">DSM 46095</strain>
    </source>
</reference>
<keyword evidence="1" id="KW-0812">Transmembrane</keyword>
<name>A0A066U7J7_9PSEU</name>
<accession>A0A066U7J7</accession>
<gene>
    <name evidence="2" type="ORF">DV20_12945</name>
</gene>
<dbReference type="AlphaFoldDB" id="A0A066U7J7"/>
<protein>
    <submittedName>
        <fullName evidence="2">Uncharacterized protein</fullName>
    </submittedName>
</protein>
<evidence type="ECO:0000313" key="3">
    <source>
        <dbReference type="Proteomes" id="UP000027345"/>
    </source>
</evidence>
<evidence type="ECO:0000313" key="2">
    <source>
        <dbReference type="EMBL" id="KDN21832.1"/>
    </source>
</evidence>
<proteinExistence type="predicted"/>
<dbReference type="EMBL" id="JMQI01000026">
    <property type="protein sequence ID" value="KDN21832.1"/>
    <property type="molecule type" value="Genomic_DNA"/>
</dbReference>
<dbReference type="RefSeq" id="WP_043779739.1">
    <property type="nucleotide sequence ID" value="NZ_JMQI01000026.1"/>
</dbReference>
<sequence length="172" mass="18874">MPKTLRRASVILALSGLWLAAVWLIALFFLPLDETIPQTSGRVAEEQRTGLRVSPLLAAAFVHWILCVLVRTGLRSVRVVLTITSVVLGLVALLSTAFSVLEYQDLIERAAGRGRQMPLTGVTVSVIVVEVLGFVSTVIGVVLLYLPASNAYIEGVRSRRSRSRERMTEFLD</sequence>
<keyword evidence="1" id="KW-0472">Membrane</keyword>
<keyword evidence="1" id="KW-1133">Transmembrane helix</keyword>
<feature type="transmembrane region" description="Helical" evidence="1">
    <location>
        <begin position="12"/>
        <end position="32"/>
    </location>
</feature>
<comment type="caution">
    <text evidence="2">The sequence shown here is derived from an EMBL/GenBank/DDBJ whole genome shotgun (WGS) entry which is preliminary data.</text>
</comment>
<organism evidence="2 3">
    <name type="scientific">Amycolatopsis rifamycinica</name>
    <dbReference type="NCBI Taxonomy" id="287986"/>
    <lineage>
        <taxon>Bacteria</taxon>
        <taxon>Bacillati</taxon>
        <taxon>Actinomycetota</taxon>
        <taxon>Actinomycetes</taxon>
        <taxon>Pseudonocardiales</taxon>
        <taxon>Pseudonocardiaceae</taxon>
        <taxon>Amycolatopsis</taxon>
    </lineage>
</organism>
<dbReference type="Proteomes" id="UP000027345">
    <property type="component" value="Unassembled WGS sequence"/>
</dbReference>
<feature type="transmembrane region" description="Helical" evidence="1">
    <location>
        <begin position="121"/>
        <end position="146"/>
    </location>
</feature>